<comment type="caution">
    <text evidence="4">The sequence shown here is derived from an EMBL/GenBank/DDBJ whole genome shotgun (WGS) entry which is preliminary data.</text>
</comment>
<name>A0A835SKW3_9CHLO</name>
<evidence type="ECO:0000256" key="1">
    <source>
        <dbReference type="ARBA" id="ARBA00022737"/>
    </source>
</evidence>
<dbReference type="InterPro" id="IPR011990">
    <property type="entry name" value="TPR-like_helical_dom_sf"/>
</dbReference>
<sequence length="395" mass="42890">MPLGGAFQELIRAAAQLKTTLIKQRPGRQEWENSPPFMRCTAAPTDTVSRAREGGFSIQNSTALQLKEQGNDLINKDPEAALGLYTQAISVFLWFDRGPDRAAEDIPLVCAADKLPESEREQAHHVLAVNFCNAAACLLSLNMAADAAYACTQALRYDPYSVKALYRRALAHRSADTTAGLEAALADLAAANQLEPANNQVRLALHALQHELRELRRKERGLYGNMFQKGGLYDSETATEQVAAAAAAVAAAAAAVDSGTSHGEGWRGGSNEGERPSTSGRDPEDLTFEYLQAPGNRKAQTKEADVVLRRMQRSLAAARNRKMAERLDAARAPNAGRFPWWAVPWWAYALIALHLIYRVIKIWRIPVPAPTGGAGAALPKLPQQEVLATPAHGEL</sequence>
<gene>
    <name evidence="4" type="ORF">HYH02_014724</name>
</gene>
<keyword evidence="1" id="KW-0677">Repeat</keyword>
<keyword evidence="5" id="KW-1185">Reference proteome</keyword>
<dbReference type="Gene3D" id="1.25.40.10">
    <property type="entry name" value="Tetratricopeptide repeat domain"/>
    <property type="match status" value="1"/>
</dbReference>
<protein>
    <submittedName>
        <fullName evidence="4">Uncharacterized protein</fullName>
    </submittedName>
</protein>
<dbReference type="EMBL" id="JAEHOD010000104">
    <property type="protein sequence ID" value="KAG2426872.1"/>
    <property type="molecule type" value="Genomic_DNA"/>
</dbReference>
<dbReference type="Proteomes" id="UP000613740">
    <property type="component" value="Unassembled WGS sequence"/>
</dbReference>
<dbReference type="PANTHER" id="PTHR11242:SF0">
    <property type="entry name" value="TPR_REGION DOMAIN-CONTAINING PROTEIN"/>
    <property type="match status" value="1"/>
</dbReference>
<reference evidence="4" key="1">
    <citation type="journal article" date="2020" name="bioRxiv">
        <title>Comparative genomics of Chlamydomonas.</title>
        <authorList>
            <person name="Craig R.J."/>
            <person name="Hasan A.R."/>
            <person name="Ness R.W."/>
            <person name="Keightley P.D."/>
        </authorList>
    </citation>
    <scope>NUCLEOTIDE SEQUENCE</scope>
    <source>
        <strain evidence="4">CCAP 11/173</strain>
    </source>
</reference>
<evidence type="ECO:0000313" key="5">
    <source>
        <dbReference type="Proteomes" id="UP000613740"/>
    </source>
</evidence>
<dbReference type="AlphaFoldDB" id="A0A835SKW3"/>
<dbReference type="SUPFAM" id="SSF48452">
    <property type="entry name" value="TPR-like"/>
    <property type="match status" value="1"/>
</dbReference>
<evidence type="ECO:0000313" key="4">
    <source>
        <dbReference type="EMBL" id="KAG2426872.1"/>
    </source>
</evidence>
<feature type="region of interest" description="Disordered" evidence="3">
    <location>
        <begin position="259"/>
        <end position="285"/>
    </location>
</feature>
<organism evidence="4 5">
    <name type="scientific">Chlamydomonas schloesseri</name>
    <dbReference type="NCBI Taxonomy" id="2026947"/>
    <lineage>
        <taxon>Eukaryota</taxon>
        <taxon>Viridiplantae</taxon>
        <taxon>Chlorophyta</taxon>
        <taxon>core chlorophytes</taxon>
        <taxon>Chlorophyceae</taxon>
        <taxon>CS clade</taxon>
        <taxon>Chlamydomonadales</taxon>
        <taxon>Chlamydomonadaceae</taxon>
        <taxon>Chlamydomonas</taxon>
    </lineage>
</organism>
<dbReference type="OrthoDB" id="72596at2759"/>
<dbReference type="InterPro" id="IPR039663">
    <property type="entry name" value="AIP/AIPL1/TTC9"/>
</dbReference>
<evidence type="ECO:0000256" key="2">
    <source>
        <dbReference type="ARBA" id="ARBA00022803"/>
    </source>
</evidence>
<keyword evidence="2" id="KW-0802">TPR repeat</keyword>
<dbReference type="PANTHER" id="PTHR11242">
    <property type="entry name" value="ARYL HYDROCARBON RECEPTOR INTERACTING PROTEIN RELATED"/>
    <property type="match status" value="1"/>
</dbReference>
<proteinExistence type="predicted"/>
<accession>A0A835SKW3</accession>
<evidence type="ECO:0000256" key="3">
    <source>
        <dbReference type="SAM" id="MobiDB-lite"/>
    </source>
</evidence>